<dbReference type="EMBL" id="IACK01012580">
    <property type="protein sequence ID" value="LAA70470.1"/>
    <property type="molecule type" value="Transcribed_RNA"/>
</dbReference>
<feature type="region of interest" description="Disordered" evidence="2">
    <location>
        <begin position="356"/>
        <end position="392"/>
    </location>
</feature>
<feature type="coiled-coil region" evidence="1">
    <location>
        <begin position="267"/>
        <end position="294"/>
    </location>
</feature>
<feature type="compositionally biased region" description="Polar residues" evidence="2">
    <location>
        <begin position="551"/>
        <end position="566"/>
    </location>
</feature>
<feature type="region of interest" description="Disordered" evidence="2">
    <location>
        <begin position="1"/>
        <end position="86"/>
    </location>
</feature>
<feature type="compositionally biased region" description="Acidic residues" evidence="2">
    <location>
        <begin position="533"/>
        <end position="543"/>
    </location>
</feature>
<organism evidence="3">
    <name type="scientific">Micrurus lemniscatus lemniscatus</name>
    <dbReference type="NCBI Taxonomy" id="129467"/>
    <lineage>
        <taxon>Eukaryota</taxon>
        <taxon>Metazoa</taxon>
        <taxon>Chordata</taxon>
        <taxon>Craniata</taxon>
        <taxon>Vertebrata</taxon>
        <taxon>Euteleostomi</taxon>
        <taxon>Lepidosauria</taxon>
        <taxon>Squamata</taxon>
        <taxon>Bifurcata</taxon>
        <taxon>Unidentata</taxon>
        <taxon>Episquamata</taxon>
        <taxon>Toxicofera</taxon>
        <taxon>Serpentes</taxon>
        <taxon>Colubroidea</taxon>
        <taxon>Elapidae</taxon>
        <taxon>Elapinae</taxon>
        <taxon>Micrurus</taxon>
    </lineage>
</organism>
<evidence type="ECO:0008006" key="4">
    <source>
        <dbReference type="Google" id="ProtNLM"/>
    </source>
</evidence>
<sequence length="820" mass="92097">MATGGSPFEEGIDDHDLPSWSHESLDDRLNNTSWGSQPKRPNRSSEKNQKKVSTESETRFTNDISPESTPEVGRRKSKTPHTFPRTRYITQMSVPEQTELEKLKQRINFSDLDQRSIGSDSQGRATAANNKRQLNENRKPFNFLSLQINTNKGKDAAMTSQIQETGASSKYKDLFTAALNKDLLQNCPVSIEEDGRGEPAVDSSQIVSRLVQIRDYIAKASSMREDLVEKNERSANVERLSHLIDHLKEQEKSYLKFLQKMLARDPQQEATEELANLKKQHDLLKRMLQQQEQLKALKGRQAALLALHHKAEQAIAVMDDSVVTETTGSVSGVSLTSELNEELNDLIQRFHNQLHDSQIQPVPDNRRQAESLSLAREVSQSRNSSMSEQLSDKKAQLFSKMVALQDKKQKMDKLLGALHTLRDQHLNNSSSFLPAAGSPQRSIDQRSAASIASAPVGPTIAVNEEPNSLASSAAYHPDCVTSQNDSEEDNLNPTEKLQKLNEVRKRLNELRELVHYYEQTSDMMTDAVNENTKEEEETGESDCESEHGNPQPVTNIRNPQGISNWGETNYNSNLQCGTNNRNGRHLNTSCEINNQSANVRMPNMPLTLDCHYNRKEDAVIVPQDDDEDIDAEADRISKTSLSSRRSSIADEGAIDAEFEQKINRLIAAKQKLKQLQNLVAMVQDDEMEPEAAGQSNVEQFFLAEEEKGQQQPNNIRNSANKSQKSVGLNEKAREKFYEAKLQQQKRELKHLQEERKKLINIQEKIQVLQKACPDLQLTSSLDNCAGNTCIAAANEISTVNKSPIQSEELAVDSEVLCVLP</sequence>
<reference evidence="3" key="1">
    <citation type="submission" date="2017-07" db="EMBL/GenBank/DDBJ databases">
        <authorList>
            <person name="Mikheyev A."/>
            <person name="Grau M."/>
        </authorList>
    </citation>
    <scope>NUCLEOTIDE SEQUENCE</scope>
    <source>
        <tissue evidence="3">Venom_gland</tissue>
    </source>
</reference>
<dbReference type="GO" id="GO:0034454">
    <property type="term" value="P:microtubule anchoring at centrosome"/>
    <property type="evidence" value="ECO:0007669"/>
    <property type="project" value="InterPro"/>
</dbReference>
<dbReference type="GO" id="GO:0036064">
    <property type="term" value="C:ciliary basal body"/>
    <property type="evidence" value="ECO:0007669"/>
    <property type="project" value="TreeGrafter"/>
</dbReference>
<evidence type="ECO:0000256" key="1">
    <source>
        <dbReference type="SAM" id="Coils"/>
    </source>
</evidence>
<dbReference type="InterPro" id="IPR024138">
    <property type="entry name" value="Pericentriolar_Pcm1"/>
</dbReference>
<keyword evidence="1" id="KW-0175">Coiled coil</keyword>
<feature type="compositionally biased region" description="Basic and acidic residues" evidence="2">
    <location>
        <begin position="43"/>
        <end position="60"/>
    </location>
</feature>
<dbReference type="PANTHER" id="PTHR14164:SF12">
    <property type="entry name" value="PERICENTRIOLAR MATERIAL 1 PROTEIN"/>
    <property type="match status" value="1"/>
</dbReference>
<accession>A0A2D4HET2</accession>
<dbReference type="GO" id="GO:0071539">
    <property type="term" value="P:protein localization to centrosome"/>
    <property type="evidence" value="ECO:0007669"/>
    <property type="project" value="InterPro"/>
</dbReference>
<reference evidence="3" key="2">
    <citation type="submission" date="2017-11" db="EMBL/GenBank/DDBJ databases">
        <title>Coralsnake Venomics: Analyses of Venom Gland Transcriptomes and Proteomes of Six Brazilian Taxa.</title>
        <authorList>
            <person name="Aird S.D."/>
            <person name="Jorge da Silva N."/>
            <person name="Qiu L."/>
            <person name="Villar-Briones A."/>
            <person name="Aparecida-Saddi V."/>
            <person name="Campos-Telles M.P."/>
            <person name="Grau M."/>
            <person name="Mikheyev A.S."/>
        </authorList>
    </citation>
    <scope>NUCLEOTIDE SEQUENCE</scope>
    <source>
        <tissue evidence="3">Venom_gland</tissue>
    </source>
</reference>
<feature type="compositionally biased region" description="Polar residues" evidence="2">
    <location>
        <begin position="116"/>
        <end position="132"/>
    </location>
</feature>
<proteinExistence type="predicted"/>
<dbReference type="AlphaFoldDB" id="A0A2D4HET2"/>
<dbReference type="GO" id="GO:1905515">
    <property type="term" value="P:non-motile cilium assembly"/>
    <property type="evidence" value="ECO:0007669"/>
    <property type="project" value="TreeGrafter"/>
</dbReference>
<feature type="region of interest" description="Disordered" evidence="2">
    <location>
        <begin position="105"/>
        <end position="139"/>
    </location>
</feature>
<feature type="coiled-coil region" evidence="1">
    <location>
        <begin position="734"/>
        <end position="771"/>
    </location>
</feature>
<feature type="coiled-coil region" evidence="1">
    <location>
        <begin position="658"/>
        <end position="685"/>
    </location>
</feature>
<dbReference type="PANTHER" id="PTHR14164">
    <property type="entry name" value="PERICENTRIOLAR MATERIAL 1-RELATED"/>
    <property type="match status" value="1"/>
</dbReference>
<feature type="region of interest" description="Disordered" evidence="2">
    <location>
        <begin position="530"/>
        <end position="566"/>
    </location>
</feature>
<feature type="region of interest" description="Disordered" evidence="2">
    <location>
        <begin position="478"/>
        <end position="497"/>
    </location>
</feature>
<feature type="region of interest" description="Disordered" evidence="2">
    <location>
        <begin position="705"/>
        <end position="727"/>
    </location>
</feature>
<evidence type="ECO:0000256" key="2">
    <source>
        <dbReference type="SAM" id="MobiDB-lite"/>
    </source>
</evidence>
<name>A0A2D4HET2_MICLE</name>
<feature type="compositionally biased region" description="Polar residues" evidence="2">
    <location>
        <begin position="378"/>
        <end position="389"/>
    </location>
</feature>
<protein>
    <recommendedName>
        <fullName evidence="4">Pericentriolar material 1 protein C-terminal domain-containing protein</fullName>
    </recommendedName>
</protein>
<dbReference type="GO" id="GO:0034451">
    <property type="term" value="C:centriolar satellite"/>
    <property type="evidence" value="ECO:0007669"/>
    <property type="project" value="TreeGrafter"/>
</dbReference>
<feature type="compositionally biased region" description="Polar residues" evidence="2">
    <location>
        <begin position="709"/>
        <end position="726"/>
    </location>
</feature>
<evidence type="ECO:0000313" key="3">
    <source>
        <dbReference type="EMBL" id="LAA70470.1"/>
    </source>
</evidence>